<dbReference type="GO" id="GO:0016020">
    <property type="term" value="C:membrane"/>
    <property type="evidence" value="ECO:0007669"/>
    <property type="project" value="TreeGrafter"/>
</dbReference>
<dbReference type="Pfam" id="PF01757">
    <property type="entry name" value="Acyl_transf_3"/>
    <property type="match status" value="1"/>
</dbReference>
<dbReference type="AlphaFoldDB" id="A0A080VTJ7"/>
<dbReference type="InterPro" id="IPR050879">
    <property type="entry name" value="Acyltransferase_3"/>
</dbReference>
<keyword evidence="1" id="KW-0012">Acyltransferase</keyword>
<dbReference type="GO" id="GO:0016747">
    <property type="term" value="F:acyltransferase activity, transferring groups other than amino-acyl groups"/>
    <property type="evidence" value="ECO:0007669"/>
    <property type="project" value="InterPro"/>
</dbReference>
<dbReference type="eggNOG" id="COG1835">
    <property type="taxonomic scope" value="Bacteria"/>
</dbReference>
<dbReference type="InterPro" id="IPR002656">
    <property type="entry name" value="Acyl_transf_3_dom"/>
</dbReference>
<dbReference type="GO" id="GO:0009103">
    <property type="term" value="P:lipopolysaccharide biosynthetic process"/>
    <property type="evidence" value="ECO:0007669"/>
    <property type="project" value="TreeGrafter"/>
</dbReference>
<dbReference type="PANTHER" id="PTHR23028">
    <property type="entry name" value="ACETYLTRANSFERASE"/>
    <property type="match status" value="1"/>
</dbReference>
<proteinExistence type="predicted"/>
<gene>
    <name evidence="1" type="ORF">CAZ10_27590</name>
</gene>
<dbReference type="Proteomes" id="UP000194857">
    <property type="component" value="Unassembled WGS sequence"/>
</dbReference>
<evidence type="ECO:0000313" key="2">
    <source>
        <dbReference type="Proteomes" id="UP000194857"/>
    </source>
</evidence>
<evidence type="ECO:0000313" key="1">
    <source>
        <dbReference type="EMBL" id="OTI57212.1"/>
    </source>
</evidence>
<keyword evidence="1" id="KW-0808">Transferase</keyword>
<reference evidence="2" key="1">
    <citation type="submission" date="2017-05" db="EMBL/GenBank/DDBJ databases">
        <authorList>
            <person name="Giani T."/>
            <person name="Arena F."/>
            <person name="Pollini S."/>
            <person name="Di Pilato V."/>
            <person name="D'Andrea M.M."/>
            <person name="Henrici De Angelis L."/>
            <person name="Bassetti M."/>
            <person name="Rossolini G.M."/>
        </authorList>
    </citation>
    <scope>NUCLEOTIDE SEQUENCE [LARGE SCALE GENOMIC DNA]</scope>
    <source>
        <strain evidence="2">S567_C10_BS</strain>
    </source>
</reference>
<comment type="caution">
    <text evidence="1">The sequence shown here is derived from an EMBL/GenBank/DDBJ whole genome shotgun (WGS) entry which is preliminary data.</text>
</comment>
<organism evidence="1 2">
    <name type="scientific">Pseudomonas aeruginosa</name>
    <dbReference type="NCBI Taxonomy" id="287"/>
    <lineage>
        <taxon>Bacteria</taxon>
        <taxon>Pseudomonadati</taxon>
        <taxon>Pseudomonadota</taxon>
        <taxon>Gammaproteobacteria</taxon>
        <taxon>Pseudomonadales</taxon>
        <taxon>Pseudomonadaceae</taxon>
        <taxon>Pseudomonas</taxon>
    </lineage>
</organism>
<accession>A0A080VTJ7</accession>
<dbReference type="PANTHER" id="PTHR23028:SF53">
    <property type="entry name" value="ACYL_TRANSF_3 DOMAIN-CONTAINING PROTEIN"/>
    <property type="match status" value="1"/>
</dbReference>
<sequence length="400" mass="44326">MSPTSALPALACLAVALATCEFIRRLGSARLPASRFVTIDGLRGYLAFFVFLHHSSIWYYYLKDGLWQLPPSRLYAHFGQTSVALFFMVTGFLFAHKLLHSRGTPIRWLDVYASRIARLLPAYLLAMALLFLLVFTATGFSLREAPSALLGKMLDWLLFSIPSKPDMNGFIETFRIVAGVTWTLPYEWLFYFCLPFLGVLLGNRPSPVAMAIMAGMIWLVLKAWQPNWTLAYMFVAGGLSALAVRSTHLQRFAASIPGNLLCLALLLLPGVLFPSAYQETAILILGLAFLLIAAGSSLFGLLTQALSRFLGEMTYSMYLLHGCILFISFELLIGRDNAKAFSALEHWLVIGAITPLVVLASYLSFRFIESPAMQRSRQLSALLGKPMLALKRLGRHPTAG</sequence>
<dbReference type="EMBL" id="NFFZ01000018">
    <property type="protein sequence ID" value="OTI57212.1"/>
    <property type="molecule type" value="Genomic_DNA"/>
</dbReference>
<protein>
    <submittedName>
        <fullName evidence="1">Acyltransferase</fullName>
    </submittedName>
</protein>
<name>A0A080VTJ7_PSEAI</name>
<dbReference type="RefSeq" id="WP_016852292.1">
    <property type="nucleotide sequence ID" value="NZ_CAADKB010000046.1"/>
</dbReference>